<evidence type="ECO:0000313" key="2">
    <source>
        <dbReference type="Proteomes" id="UP000481153"/>
    </source>
</evidence>
<keyword evidence="2" id="KW-1185">Reference proteome</keyword>
<protein>
    <submittedName>
        <fullName evidence="1">Uncharacterized protein</fullName>
    </submittedName>
</protein>
<dbReference type="EMBL" id="VJMJ01000128">
    <property type="protein sequence ID" value="KAF0732785.1"/>
    <property type="molecule type" value="Genomic_DNA"/>
</dbReference>
<proteinExistence type="predicted"/>
<dbReference type="Proteomes" id="UP000481153">
    <property type="component" value="Unassembled WGS sequence"/>
</dbReference>
<dbReference type="AlphaFoldDB" id="A0A6G0WYU6"/>
<sequence>MSALSRRFEHGAVRAQPVDLDEETQRCGGGCAGFVAPTRKCDEPDNNPSQLQAFVRHRVVPLQCRQPVVLGLSRSPIHSSWLPTLHIKHRPSSLRPPLTAVVLLESLLNLVLNFTARSKIHRLAIHRIPLPHQFSGPPLSIQTH</sequence>
<gene>
    <name evidence="1" type="ORF">Ae201684_010116</name>
</gene>
<evidence type="ECO:0000313" key="1">
    <source>
        <dbReference type="EMBL" id="KAF0732785.1"/>
    </source>
</evidence>
<name>A0A6G0WYU6_9STRA</name>
<accession>A0A6G0WYU6</accession>
<organism evidence="1 2">
    <name type="scientific">Aphanomyces euteiches</name>
    <dbReference type="NCBI Taxonomy" id="100861"/>
    <lineage>
        <taxon>Eukaryota</taxon>
        <taxon>Sar</taxon>
        <taxon>Stramenopiles</taxon>
        <taxon>Oomycota</taxon>
        <taxon>Saprolegniomycetes</taxon>
        <taxon>Saprolegniales</taxon>
        <taxon>Verrucalvaceae</taxon>
        <taxon>Aphanomyces</taxon>
    </lineage>
</organism>
<reference evidence="1 2" key="1">
    <citation type="submission" date="2019-07" db="EMBL/GenBank/DDBJ databases">
        <title>Genomics analysis of Aphanomyces spp. identifies a new class of oomycete effector associated with host adaptation.</title>
        <authorList>
            <person name="Gaulin E."/>
        </authorList>
    </citation>
    <scope>NUCLEOTIDE SEQUENCE [LARGE SCALE GENOMIC DNA]</scope>
    <source>
        <strain evidence="1 2">ATCC 201684</strain>
    </source>
</reference>
<comment type="caution">
    <text evidence="1">The sequence shown here is derived from an EMBL/GenBank/DDBJ whole genome shotgun (WGS) entry which is preliminary data.</text>
</comment>